<feature type="transmembrane region" description="Helical" evidence="2">
    <location>
        <begin position="59"/>
        <end position="81"/>
    </location>
</feature>
<feature type="region of interest" description="Disordered" evidence="1">
    <location>
        <begin position="580"/>
        <end position="679"/>
    </location>
</feature>
<dbReference type="InterPro" id="IPR007391">
    <property type="entry name" value="Vancomycin_resist_VanW"/>
</dbReference>
<reference evidence="4" key="2">
    <citation type="journal article" date="2021" name="PeerJ">
        <title>Extensive microbial diversity within the chicken gut microbiome revealed by metagenomics and culture.</title>
        <authorList>
            <person name="Gilroy R."/>
            <person name="Ravi A."/>
            <person name="Getino M."/>
            <person name="Pursley I."/>
            <person name="Horton D.L."/>
            <person name="Alikhan N.F."/>
            <person name="Baker D."/>
            <person name="Gharbi K."/>
            <person name="Hall N."/>
            <person name="Watson M."/>
            <person name="Adriaenssens E.M."/>
            <person name="Foster-Nyarko E."/>
            <person name="Jarju S."/>
            <person name="Secka A."/>
            <person name="Antonio M."/>
            <person name="Oren A."/>
            <person name="Chaudhuri R.R."/>
            <person name="La Ragione R."/>
            <person name="Hildebrand F."/>
            <person name="Pallen M.J."/>
        </authorList>
    </citation>
    <scope>NUCLEOTIDE SEQUENCE</scope>
    <source>
        <strain evidence="4">ChiBcec16-1751</strain>
    </source>
</reference>
<dbReference type="Proteomes" id="UP000886741">
    <property type="component" value="Unassembled WGS sequence"/>
</dbReference>
<feature type="compositionally biased region" description="Low complexity" evidence="1">
    <location>
        <begin position="10"/>
        <end position="22"/>
    </location>
</feature>
<feature type="compositionally biased region" description="Low complexity" evidence="1">
    <location>
        <begin position="33"/>
        <end position="47"/>
    </location>
</feature>
<protein>
    <submittedName>
        <fullName evidence="4">VanW family protein</fullName>
    </submittedName>
</protein>
<feature type="compositionally biased region" description="Low complexity" evidence="1">
    <location>
        <begin position="668"/>
        <end position="679"/>
    </location>
</feature>
<organism evidence="4 5">
    <name type="scientific">Candidatus Avoscillospira avistercoris</name>
    <dbReference type="NCBI Taxonomy" id="2840707"/>
    <lineage>
        <taxon>Bacteria</taxon>
        <taxon>Bacillati</taxon>
        <taxon>Bacillota</taxon>
        <taxon>Clostridia</taxon>
        <taxon>Eubacteriales</taxon>
        <taxon>Oscillospiraceae</taxon>
        <taxon>Oscillospiraceae incertae sedis</taxon>
        <taxon>Candidatus Avoscillospira</taxon>
    </lineage>
</organism>
<sequence length="679" mass="72161">MGKFEKPRNQKPAQAKPTAAQKHTAKVTKASQAPKAAQTYKAAPAAKPAKKKGGNKGKIAAITVATLVALVILGGLGYALMVHSSGDILPGVSVAGVDVGGMSREEAKAAVQQAVNATYGTETLTVTLPDRTLSFAPADTKASVDVDKAVEAAWNYGRDGGIFQTLKQSLTAATEVLHTVDMGSALSIDEEYIRSTIDATAAEVKSERKDSTYEVVESEVAQPAEGGAEGETVTETIPTEVIIHVGTSERSLDADGLYDAVMTAYMNNDFTPLEYNYEETRYTQVDLDALYKEMCTDMADAYYDKDKKEIVDEVEGYGFDLAAAKQKQDMAEEGTDLSITLSAVEPEVTRAKLEETLFHDVLGSSDTPYPYNPGRTTNLDLACKAIDGTILNPGDVFSFNDIVGERTAAKGYQAAIAFVNGTSTPEVGGGICQVASTIYHATLLADLNIVERLEHMYTVDYVPLGMDATIYWGSNVDFKFSNSTNNPIRIDAYLKDGKVHIGLVGTKESEYTVKLDSKTISTTQWKDVTQVDETKPADYKQVTVTPYTGYKTVTYKQYIDADGNPVSDWEKVQFPNSTYQKRDRVTVIGKQEEEKPEEPTTPTDPNNPTDPGTGGGTTTDPGTGGGTTTDPGTGGGTTTDPGTGTTTPTDPGTGGGTTTDPGTGGGTTTETGNGSDVLE</sequence>
<evidence type="ECO:0000259" key="3">
    <source>
        <dbReference type="Pfam" id="PF12229"/>
    </source>
</evidence>
<feature type="compositionally biased region" description="Low complexity" evidence="1">
    <location>
        <begin position="638"/>
        <end position="651"/>
    </location>
</feature>
<evidence type="ECO:0000313" key="4">
    <source>
        <dbReference type="EMBL" id="HIS64909.1"/>
    </source>
</evidence>
<feature type="compositionally biased region" description="Gly residues" evidence="1">
    <location>
        <begin position="652"/>
        <end position="667"/>
    </location>
</feature>
<accession>A0A9D1F9Y6</accession>
<feature type="compositionally biased region" description="Low complexity" evidence="1">
    <location>
        <begin position="600"/>
        <end position="611"/>
    </location>
</feature>
<dbReference type="Pfam" id="PF04294">
    <property type="entry name" value="VanW"/>
    <property type="match status" value="1"/>
</dbReference>
<comment type="caution">
    <text evidence="4">The sequence shown here is derived from an EMBL/GenBank/DDBJ whole genome shotgun (WGS) entry which is preliminary data.</text>
</comment>
<evidence type="ECO:0000256" key="2">
    <source>
        <dbReference type="SAM" id="Phobius"/>
    </source>
</evidence>
<proteinExistence type="predicted"/>
<reference evidence="4" key="1">
    <citation type="submission" date="2020-10" db="EMBL/GenBank/DDBJ databases">
        <authorList>
            <person name="Gilroy R."/>
        </authorList>
    </citation>
    <scope>NUCLEOTIDE SEQUENCE</scope>
    <source>
        <strain evidence="4">ChiBcec16-1751</strain>
    </source>
</reference>
<dbReference type="PANTHER" id="PTHR35788:SF1">
    <property type="entry name" value="EXPORTED PROTEIN"/>
    <property type="match status" value="1"/>
</dbReference>
<feature type="region of interest" description="Disordered" evidence="1">
    <location>
        <begin position="1"/>
        <end position="54"/>
    </location>
</feature>
<feature type="compositionally biased region" description="Gly residues" evidence="1">
    <location>
        <begin position="612"/>
        <end position="637"/>
    </location>
</feature>
<dbReference type="InterPro" id="IPR052913">
    <property type="entry name" value="Glycopeptide_resist_protein"/>
</dbReference>
<dbReference type="AlphaFoldDB" id="A0A9D1F9Y6"/>
<keyword evidence="2" id="KW-1133">Transmembrane helix</keyword>
<evidence type="ECO:0000256" key="1">
    <source>
        <dbReference type="SAM" id="MobiDB-lite"/>
    </source>
</evidence>
<feature type="compositionally biased region" description="Basic and acidic residues" evidence="1">
    <location>
        <begin position="580"/>
        <end position="593"/>
    </location>
</feature>
<gene>
    <name evidence="4" type="ORF">IAA83_06015</name>
</gene>
<dbReference type="PANTHER" id="PTHR35788">
    <property type="entry name" value="EXPORTED PROTEIN-RELATED"/>
    <property type="match status" value="1"/>
</dbReference>
<keyword evidence="2" id="KW-0472">Membrane</keyword>
<dbReference type="Pfam" id="PF12229">
    <property type="entry name" value="PG_binding_4"/>
    <property type="match status" value="1"/>
</dbReference>
<feature type="domain" description="YoaR-like putative peptidoglycan binding" evidence="3">
    <location>
        <begin position="135"/>
        <end position="220"/>
    </location>
</feature>
<dbReference type="EMBL" id="DVJJ01000089">
    <property type="protein sequence ID" value="HIS64909.1"/>
    <property type="molecule type" value="Genomic_DNA"/>
</dbReference>
<evidence type="ECO:0000313" key="5">
    <source>
        <dbReference type="Proteomes" id="UP000886741"/>
    </source>
</evidence>
<keyword evidence="2" id="KW-0812">Transmembrane</keyword>
<dbReference type="InterPro" id="IPR022029">
    <property type="entry name" value="YoaR-like_PG-bd"/>
</dbReference>
<name>A0A9D1F9Y6_9FIRM</name>